<feature type="region of interest" description="Disordered" evidence="10">
    <location>
        <begin position="368"/>
        <end position="390"/>
    </location>
</feature>
<dbReference type="Pfam" id="PF02518">
    <property type="entry name" value="HATPase_c"/>
    <property type="match status" value="1"/>
</dbReference>
<dbReference type="EMBL" id="CP031264">
    <property type="protein sequence ID" value="AXI79130.1"/>
    <property type="molecule type" value="Genomic_DNA"/>
</dbReference>
<evidence type="ECO:0000256" key="2">
    <source>
        <dbReference type="ARBA" id="ARBA00012438"/>
    </source>
</evidence>
<keyword evidence="4" id="KW-0808">Transferase</keyword>
<dbReference type="Gene3D" id="1.20.5.1930">
    <property type="match status" value="1"/>
</dbReference>
<evidence type="ECO:0000256" key="8">
    <source>
        <dbReference type="ARBA" id="ARBA00023012"/>
    </source>
</evidence>
<dbReference type="InterPro" id="IPR011712">
    <property type="entry name" value="Sig_transdc_His_kin_sub3_dim/P"/>
</dbReference>
<dbReference type="KEGG" id="stri:C7M71_018630"/>
<evidence type="ECO:0000256" key="4">
    <source>
        <dbReference type="ARBA" id="ARBA00022679"/>
    </source>
</evidence>
<dbReference type="GO" id="GO:0005524">
    <property type="term" value="F:ATP binding"/>
    <property type="evidence" value="ECO:0007669"/>
    <property type="project" value="UniProtKB-KW"/>
</dbReference>
<keyword evidence="6 13" id="KW-0418">Kinase</keyword>
<proteinExistence type="predicted"/>
<evidence type="ECO:0000256" key="11">
    <source>
        <dbReference type="SAM" id="Phobius"/>
    </source>
</evidence>
<keyword evidence="7" id="KW-0067">ATP-binding</keyword>
<feature type="domain" description="Histidine kinase/HSP90-like ATPase" evidence="12">
    <location>
        <begin position="327"/>
        <end position="426"/>
    </location>
</feature>
<dbReference type="RefSeq" id="WP_111492281.1">
    <property type="nucleotide sequence ID" value="NZ_CP031264.1"/>
</dbReference>
<keyword evidence="9" id="KW-0175">Coiled coil</keyword>
<evidence type="ECO:0000256" key="3">
    <source>
        <dbReference type="ARBA" id="ARBA00022553"/>
    </source>
</evidence>
<evidence type="ECO:0000256" key="9">
    <source>
        <dbReference type="SAM" id="Coils"/>
    </source>
</evidence>
<dbReference type="InterPro" id="IPR050482">
    <property type="entry name" value="Sensor_HK_TwoCompSys"/>
</dbReference>
<dbReference type="InterPro" id="IPR036890">
    <property type="entry name" value="HATPase_C_sf"/>
</dbReference>
<keyword evidence="8" id="KW-0902">Two-component regulatory system</keyword>
<dbReference type="PANTHER" id="PTHR24421">
    <property type="entry name" value="NITRATE/NITRITE SENSOR PROTEIN NARX-RELATED"/>
    <property type="match status" value="1"/>
</dbReference>
<dbReference type="PANTHER" id="PTHR24421:SF10">
    <property type="entry name" value="NITRATE_NITRITE SENSOR PROTEIN NARQ"/>
    <property type="match status" value="1"/>
</dbReference>
<evidence type="ECO:0000256" key="6">
    <source>
        <dbReference type="ARBA" id="ARBA00022777"/>
    </source>
</evidence>
<evidence type="ECO:0000256" key="7">
    <source>
        <dbReference type="ARBA" id="ARBA00022840"/>
    </source>
</evidence>
<keyword evidence="11" id="KW-1133">Transmembrane helix</keyword>
<keyword evidence="14" id="KW-1185">Reference proteome</keyword>
<dbReference type="OrthoDB" id="227596at2"/>
<dbReference type="EC" id="2.7.13.3" evidence="2"/>
<accession>A0A345SZH5</accession>
<reference evidence="14" key="1">
    <citation type="submission" date="2018-07" db="EMBL/GenBank/DDBJ databases">
        <title>Streptacidiphilus bronchialis DSM 106435 chromosome.</title>
        <authorList>
            <person name="Batra D."/>
            <person name="Gulvik C.A."/>
        </authorList>
    </citation>
    <scope>NUCLEOTIDE SEQUENCE [LARGE SCALE GENOMIC DNA]</scope>
    <source>
        <strain evidence="14">DSM 106435</strain>
    </source>
</reference>
<dbReference type="CDD" id="cd16917">
    <property type="entry name" value="HATPase_UhpB-NarQ-NarX-like"/>
    <property type="match status" value="1"/>
</dbReference>
<keyword evidence="3" id="KW-0597">Phosphoprotein</keyword>
<keyword evidence="11" id="KW-0812">Transmembrane</keyword>
<comment type="catalytic activity">
    <reaction evidence="1">
        <text>ATP + protein L-histidine = ADP + protein N-phospho-L-histidine.</text>
        <dbReference type="EC" id="2.7.13.3"/>
    </reaction>
</comment>
<feature type="transmembrane region" description="Helical" evidence="11">
    <location>
        <begin position="43"/>
        <end position="64"/>
    </location>
</feature>
<dbReference type="InterPro" id="IPR003594">
    <property type="entry name" value="HATPase_dom"/>
</dbReference>
<protein>
    <recommendedName>
        <fullName evidence="2">histidine kinase</fullName>
        <ecNumber evidence="2">2.7.13.3</ecNumber>
    </recommendedName>
</protein>
<dbReference type="GO" id="GO:0046983">
    <property type="term" value="F:protein dimerization activity"/>
    <property type="evidence" value="ECO:0007669"/>
    <property type="project" value="InterPro"/>
</dbReference>
<gene>
    <name evidence="13" type="ORF">C7M71_018630</name>
</gene>
<dbReference type="Gene3D" id="3.30.565.10">
    <property type="entry name" value="Histidine kinase-like ATPase, C-terminal domain"/>
    <property type="match status" value="1"/>
</dbReference>
<name>A0A345SZH5_9ACTN</name>
<evidence type="ECO:0000313" key="14">
    <source>
        <dbReference type="Proteomes" id="UP000249340"/>
    </source>
</evidence>
<feature type="coiled-coil region" evidence="9">
    <location>
        <begin position="186"/>
        <end position="214"/>
    </location>
</feature>
<dbReference type="AlphaFoldDB" id="A0A345SZH5"/>
<organism evidence="13 14">
    <name type="scientific">Peterkaempfera bronchialis</name>
    <dbReference type="NCBI Taxonomy" id="2126346"/>
    <lineage>
        <taxon>Bacteria</taxon>
        <taxon>Bacillati</taxon>
        <taxon>Actinomycetota</taxon>
        <taxon>Actinomycetes</taxon>
        <taxon>Kitasatosporales</taxon>
        <taxon>Streptomycetaceae</taxon>
        <taxon>Peterkaempfera</taxon>
    </lineage>
</organism>
<dbReference type="SMART" id="SM00387">
    <property type="entry name" value="HATPase_c"/>
    <property type="match status" value="1"/>
</dbReference>
<evidence type="ECO:0000256" key="10">
    <source>
        <dbReference type="SAM" id="MobiDB-lite"/>
    </source>
</evidence>
<dbReference type="Proteomes" id="UP000249340">
    <property type="component" value="Chromosome"/>
</dbReference>
<keyword evidence="11" id="KW-0472">Membrane</keyword>
<dbReference type="SUPFAM" id="SSF55874">
    <property type="entry name" value="ATPase domain of HSP90 chaperone/DNA topoisomerase II/histidine kinase"/>
    <property type="match status" value="1"/>
</dbReference>
<dbReference type="GO" id="GO:0000155">
    <property type="term" value="F:phosphorelay sensor kinase activity"/>
    <property type="evidence" value="ECO:0007669"/>
    <property type="project" value="InterPro"/>
</dbReference>
<evidence type="ECO:0000313" key="13">
    <source>
        <dbReference type="EMBL" id="AXI79130.1"/>
    </source>
</evidence>
<dbReference type="Pfam" id="PF07730">
    <property type="entry name" value="HisKA_3"/>
    <property type="match status" value="1"/>
</dbReference>
<feature type="transmembrane region" description="Helical" evidence="11">
    <location>
        <begin position="120"/>
        <end position="139"/>
    </location>
</feature>
<feature type="transmembrane region" description="Helical" evidence="11">
    <location>
        <begin position="70"/>
        <end position="89"/>
    </location>
</feature>
<evidence type="ECO:0000259" key="12">
    <source>
        <dbReference type="SMART" id="SM00387"/>
    </source>
</evidence>
<dbReference type="GO" id="GO:0016020">
    <property type="term" value="C:membrane"/>
    <property type="evidence" value="ECO:0007669"/>
    <property type="project" value="InterPro"/>
</dbReference>
<sequence>MDSATPLPARALRRGQRALDLIWQAAWAAPDRPMRLARPEFPFWRKALSVPAALGVGLLAAAAIAQLSTLVPIGLAWALGVLQVLPLLVAPVRPLTAWRVATAGMLLTALAESPRFPEPFWPWPAAGCAAYLLLVFGCALSYGRRVSIGADAVVTLVVLVPAVLLTGLSWLVLAVAVFVVTLVLLLGEAIHSRREAERSLVQAEEQRRRDLARQAVLEERSRIARELHDVVAHHMSMVAIQAEAAPYKTPGLPPQALRSFTAIREASTTALTEMRRVIGLLREEDEAVELAPQPGIGQIPDMVNTARGAGMQVDLSLTLASGTPPAGVDVSAYRIVQEALSNAGRHAPGAQVAVEVVQRGDRVLVRVSDDGRGHGRRPAPRAASGGHGLVGMRERVAMLGGTLRAGPRDPAAGGGFEVWAELPVDLRGAGGGRELLPGGD</sequence>
<evidence type="ECO:0000256" key="5">
    <source>
        <dbReference type="ARBA" id="ARBA00022741"/>
    </source>
</evidence>
<keyword evidence="5" id="KW-0547">Nucleotide-binding</keyword>
<evidence type="ECO:0000256" key="1">
    <source>
        <dbReference type="ARBA" id="ARBA00000085"/>
    </source>
</evidence>